<protein>
    <submittedName>
        <fullName evidence="2">H-NS family nucleoid-associated regulatory protein</fullName>
    </submittedName>
</protein>
<accession>A0ABV3T9E8</accession>
<dbReference type="Proteomes" id="UP001556709">
    <property type="component" value="Unassembled WGS sequence"/>
</dbReference>
<reference evidence="2 3" key="1">
    <citation type="submission" date="2024-02" db="EMBL/GenBank/DDBJ databases">
        <title>New especies of Spiribacter isolated from saline water.</title>
        <authorList>
            <person name="Leon M.J."/>
            <person name="De La Haba R."/>
            <person name="Sanchez-Porro C."/>
            <person name="Ventosa A."/>
        </authorList>
    </citation>
    <scope>NUCLEOTIDE SEQUENCE [LARGE SCALE GENOMIC DNA]</scope>
    <source>
        <strain evidence="3">ag22IC6-390</strain>
    </source>
</reference>
<evidence type="ECO:0000313" key="3">
    <source>
        <dbReference type="Proteomes" id="UP001556709"/>
    </source>
</evidence>
<keyword evidence="1" id="KW-0175">Coiled coil</keyword>
<sequence length="58" mass="6826">MATIAELEQQKAEIEKQIEQATKQQKQEDLKTVRQLCKRHGFTYNMLKNHLAEGRKRG</sequence>
<evidence type="ECO:0000256" key="1">
    <source>
        <dbReference type="SAM" id="Coils"/>
    </source>
</evidence>
<gene>
    <name evidence="2" type="ORF">V6X73_00685</name>
</gene>
<keyword evidence="3" id="KW-1185">Reference proteome</keyword>
<dbReference type="RefSeq" id="WP_367958246.1">
    <property type="nucleotide sequence ID" value="NZ_JBAKFK010000001.1"/>
</dbReference>
<organism evidence="2 3">
    <name type="scientific">Spiribacter pallidus</name>
    <dbReference type="NCBI Taxonomy" id="1987936"/>
    <lineage>
        <taxon>Bacteria</taxon>
        <taxon>Pseudomonadati</taxon>
        <taxon>Pseudomonadota</taxon>
        <taxon>Gammaproteobacteria</taxon>
        <taxon>Chromatiales</taxon>
        <taxon>Ectothiorhodospiraceae</taxon>
        <taxon>Spiribacter</taxon>
    </lineage>
</organism>
<proteinExistence type="predicted"/>
<comment type="caution">
    <text evidence="2">The sequence shown here is derived from an EMBL/GenBank/DDBJ whole genome shotgun (WGS) entry which is preliminary data.</text>
</comment>
<evidence type="ECO:0000313" key="2">
    <source>
        <dbReference type="EMBL" id="MEX0468253.1"/>
    </source>
</evidence>
<dbReference type="EMBL" id="JBAKFM010000001">
    <property type="protein sequence ID" value="MEX0468253.1"/>
    <property type="molecule type" value="Genomic_DNA"/>
</dbReference>
<name>A0ABV3T9E8_9GAMM</name>
<feature type="coiled-coil region" evidence="1">
    <location>
        <begin position="4"/>
        <end position="31"/>
    </location>
</feature>